<dbReference type="GO" id="GO:0016020">
    <property type="term" value="C:membrane"/>
    <property type="evidence" value="ECO:0007669"/>
    <property type="project" value="InterPro"/>
</dbReference>
<dbReference type="Pfam" id="PF25989">
    <property type="entry name" value="YknX_C"/>
    <property type="match status" value="1"/>
</dbReference>
<dbReference type="Gene3D" id="2.40.50.100">
    <property type="match status" value="1"/>
</dbReference>
<dbReference type="InterPro" id="IPR006143">
    <property type="entry name" value="RND_pump_MFP"/>
</dbReference>
<comment type="caution">
    <text evidence="6">The sequence shown here is derived from an EMBL/GenBank/DDBJ whole genome shotgun (WGS) entry which is preliminary data.</text>
</comment>
<evidence type="ECO:0000313" key="7">
    <source>
        <dbReference type="Proteomes" id="UP000468943"/>
    </source>
</evidence>
<evidence type="ECO:0000256" key="4">
    <source>
        <dbReference type="SAM" id="Phobius"/>
    </source>
</evidence>
<comment type="similarity">
    <text evidence="2">Belongs to the membrane fusion protein (MFP) (TC 8.A.1) family.</text>
</comment>
<organism evidence="6 7">
    <name type="scientific">Pontixanthobacter gangjinensis</name>
    <dbReference type="NCBI Taxonomy" id="1028742"/>
    <lineage>
        <taxon>Bacteria</taxon>
        <taxon>Pseudomonadati</taxon>
        <taxon>Pseudomonadota</taxon>
        <taxon>Alphaproteobacteria</taxon>
        <taxon>Sphingomonadales</taxon>
        <taxon>Erythrobacteraceae</taxon>
        <taxon>Pontixanthobacter</taxon>
    </lineage>
</organism>
<name>A0A6I4SMZ4_9SPHN</name>
<dbReference type="Proteomes" id="UP000468943">
    <property type="component" value="Unassembled WGS sequence"/>
</dbReference>
<keyword evidence="7" id="KW-1185">Reference proteome</keyword>
<dbReference type="Gene3D" id="2.40.420.20">
    <property type="match status" value="1"/>
</dbReference>
<evidence type="ECO:0000259" key="5">
    <source>
        <dbReference type="Pfam" id="PF25989"/>
    </source>
</evidence>
<dbReference type="Gene3D" id="2.40.30.170">
    <property type="match status" value="1"/>
</dbReference>
<comment type="subcellular location">
    <subcellularLocation>
        <location evidence="1">Cell envelope</location>
    </subcellularLocation>
</comment>
<dbReference type="OrthoDB" id="9791520at2"/>
<evidence type="ECO:0000256" key="2">
    <source>
        <dbReference type="ARBA" id="ARBA00009477"/>
    </source>
</evidence>
<dbReference type="AlphaFoldDB" id="A0A6I4SMZ4"/>
<keyword evidence="4" id="KW-0812">Transmembrane</keyword>
<gene>
    <name evidence="6" type="ORF">GRI36_10295</name>
</gene>
<dbReference type="SUPFAM" id="SSF111369">
    <property type="entry name" value="HlyD-like secretion proteins"/>
    <property type="match status" value="1"/>
</dbReference>
<dbReference type="PANTHER" id="PTHR32347">
    <property type="entry name" value="EFFLUX SYSTEM COMPONENT YKNX-RELATED"/>
    <property type="match status" value="1"/>
</dbReference>
<evidence type="ECO:0000256" key="1">
    <source>
        <dbReference type="ARBA" id="ARBA00004196"/>
    </source>
</evidence>
<keyword evidence="3" id="KW-0175">Coiled coil</keyword>
<proteinExistence type="inferred from homology"/>
<evidence type="ECO:0000313" key="6">
    <source>
        <dbReference type="EMBL" id="MXO57271.1"/>
    </source>
</evidence>
<feature type="transmembrane region" description="Helical" evidence="4">
    <location>
        <begin position="7"/>
        <end position="27"/>
    </location>
</feature>
<feature type="domain" description="YknX-like C-terminal permuted SH3-like" evidence="5">
    <location>
        <begin position="317"/>
        <end position="385"/>
    </location>
</feature>
<dbReference type="EMBL" id="WTYS01000001">
    <property type="protein sequence ID" value="MXO57271.1"/>
    <property type="molecule type" value="Genomic_DNA"/>
</dbReference>
<evidence type="ECO:0000256" key="3">
    <source>
        <dbReference type="ARBA" id="ARBA00023054"/>
    </source>
</evidence>
<dbReference type="PANTHER" id="PTHR32347:SF29">
    <property type="entry name" value="UPF0194 MEMBRANE PROTEIN YBHG"/>
    <property type="match status" value="1"/>
</dbReference>
<dbReference type="InterPro" id="IPR058637">
    <property type="entry name" value="YknX-like_C"/>
</dbReference>
<keyword evidence="4" id="KW-1133">Transmembrane helix</keyword>
<keyword evidence="4" id="KW-0472">Membrane</keyword>
<reference evidence="6 7" key="1">
    <citation type="submission" date="2019-12" db="EMBL/GenBank/DDBJ databases">
        <title>Genomic-based taxomic classification of the family Erythrobacteraceae.</title>
        <authorList>
            <person name="Xu L."/>
        </authorList>
    </citation>
    <scope>NUCLEOTIDE SEQUENCE [LARGE SCALE GENOMIC DNA]</scope>
    <source>
        <strain evidence="6 7">JCM 17802</strain>
    </source>
</reference>
<dbReference type="NCBIfam" id="TIGR01730">
    <property type="entry name" value="RND_mfp"/>
    <property type="match status" value="1"/>
</dbReference>
<protein>
    <submittedName>
        <fullName evidence="6">Efflux RND transporter periplasmic adaptor subunit</fullName>
    </submittedName>
</protein>
<accession>A0A6I4SMZ4</accession>
<dbReference type="GO" id="GO:0030313">
    <property type="term" value="C:cell envelope"/>
    <property type="evidence" value="ECO:0007669"/>
    <property type="project" value="UniProtKB-SubCell"/>
</dbReference>
<sequence length="388" mass="41390">MWERIKSWRWAIVIAMLLMGGLAYSFWPEAEAVDLGTVSKGSMEVGLTDDGVTRVHELYTVTAPVTGYLTRIELEPGDQVIAGRTVIARMAGIPSQPLDQRSRVEIGNAIVASKAGEASASAALKLAEADLGRAEALAERGFLSRADLDARRAAASSARSEVARNRAETRRLRSLLTEPAASGTPSGGAIAVRSPESGVVLRRLVESEGVVGQGAALVEIGDPARIEVVADLLSREAAQIAPGYAVKITRWGGEGALPGRVRRIEPFGQLKISALGIEEQRVNVIIDFAPEAAEQIARLGHGYQVDATVILWQSPDVLRVPVGALFRGNDGSWQVFVEEGGRAHLRAISIGQLNEDFGEVLEGLEPNQQVVLNPSGNIEDGTKIATRD</sequence>
<dbReference type="GO" id="GO:0022857">
    <property type="term" value="F:transmembrane transporter activity"/>
    <property type="evidence" value="ECO:0007669"/>
    <property type="project" value="InterPro"/>
</dbReference>
<dbReference type="RefSeq" id="WP_160598376.1">
    <property type="nucleotide sequence ID" value="NZ_WTYS01000001.1"/>
</dbReference>
<dbReference type="InterPro" id="IPR050465">
    <property type="entry name" value="UPF0194_transport"/>
</dbReference>
<dbReference type="Gene3D" id="1.10.287.470">
    <property type="entry name" value="Helix hairpin bin"/>
    <property type="match status" value="1"/>
</dbReference>